<feature type="modified residue" description="4-aspartylphosphate" evidence="2">
    <location>
        <position position="72"/>
    </location>
</feature>
<dbReference type="AlphaFoldDB" id="A0A1F6W6I2"/>
<dbReference type="Proteomes" id="UP000177777">
    <property type="component" value="Unassembled WGS sequence"/>
</dbReference>
<organism evidence="4 5">
    <name type="scientific">Candidatus Nomurabacteria bacterium RIFCSPHIGHO2_02_FULL_41_18</name>
    <dbReference type="NCBI Taxonomy" id="1801754"/>
    <lineage>
        <taxon>Bacteria</taxon>
        <taxon>Candidatus Nomuraibacteriota</taxon>
    </lineage>
</organism>
<feature type="domain" description="Response regulatory" evidence="3">
    <location>
        <begin position="23"/>
        <end position="136"/>
    </location>
</feature>
<evidence type="ECO:0000256" key="1">
    <source>
        <dbReference type="ARBA" id="ARBA00022553"/>
    </source>
</evidence>
<evidence type="ECO:0000313" key="4">
    <source>
        <dbReference type="EMBL" id="OGI77295.1"/>
    </source>
</evidence>
<dbReference type="PANTHER" id="PTHR44591">
    <property type="entry name" value="STRESS RESPONSE REGULATOR PROTEIN 1"/>
    <property type="match status" value="1"/>
</dbReference>
<keyword evidence="1 2" id="KW-0597">Phosphoprotein</keyword>
<dbReference type="Pfam" id="PF00072">
    <property type="entry name" value="Response_reg"/>
    <property type="match status" value="1"/>
</dbReference>
<dbReference type="PROSITE" id="PS50110">
    <property type="entry name" value="RESPONSE_REGULATORY"/>
    <property type="match status" value="1"/>
</dbReference>
<evidence type="ECO:0000313" key="5">
    <source>
        <dbReference type="Proteomes" id="UP000177777"/>
    </source>
</evidence>
<sequence length="140" mass="15574">MAIGDEPKPNIPPVEVKEKKVVKILYAEDDKIWRRTLQDLLEYRGCVVEAVENGKILLEKLATGAYDLVLTDNDMPVLTGIQALKKIREMEGLRDLPVIVFSGRSSDLEKYVTGLGGTCLNKASTEDLFPAIERALKSDK</sequence>
<dbReference type="PANTHER" id="PTHR44591:SF3">
    <property type="entry name" value="RESPONSE REGULATORY DOMAIN-CONTAINING PROTEIN"/>
    <property type="match status" value="1"/>
</dbReference>
<proteinExistence type="predicted"/>
<reference evidence="4 5" key="1">
    <citation type="journal article" date="2016" name="Nat. Commun.">
        <title>Thousands of microbial genomes shed light on interconnected biogeochemical processes in an aquifer system.</title>
        <authorList>
            <person name="Anantharaman K."/>
            <person name="Brown C.T."/>
            <person name="Hug L.A."/>
            <person name="Sharon I."/>
            <person name="Castelle C.J."/>
            <person name="Probst A.J."/>
            <person name="Thomas B.C."/>
            <person name="Singh A."/>
            <person name="Wilkins M.J."/>
            <person name="Karaoz U."/>
            <person name="Brodie E.L."/>
            <person name="Williams K.H."/>
            <person name="Hubbard S.S."/>
            <person name="Banfield J.F."/>
        </authorList>
    </citation>
    <scope>NUCLEOTIDE SEQUENCE [LARGE SCALE GENOMIC DNA]</scope>
</reference>
<name>A0A1F6W6I2_9BACT</name>
<dbReference type="SUPFAM" id="SSF52172">
    <property type="entry name" value="CheY-like"/>
    <property type="match status" value="1"/>
</dbReference>
<dbReference type="SMART" id="SM00448">
    <property type="entry name" value="REC"/>
    <property type="match status" value="1"/>
</dbReference>
<gene>
    <name evidence="4" type="ORF">A3D42_01940</name>
</gene>
<comment type="caution">
    <text evidence="4">The sequence shown here is derived from an EMBL/GenBank/DDBJ whole genome shotgun (WGS) entry which is preliminary data.</text>
</comment>
<dbReference type="InterPro" id="IPR050595">
    <property type="entry name" value="Bact_response_regulator"/>
</dbReference>
<dbReference type="InterPro" id="IPR011006">
    <property type="entry name" value="CheY-like_superfamily"/>
</dbReference>
<dbReference type="EMBL" id="MFUE01000015">
    <property type="protein sequence ID" value="OGI77295.1"/>
    <property type="molecule type" value="Genomic_DNA"/>
</dbReference>
<dbReference type="GO" id="GO:0000160">
    <property type="term" value="P:phosphorelay signal transduction system"/>
    <property type="evidence" value="ECO:0007669"/>
    <property type="project" value="InterPro"/>
</dbReference>
<evidence type="ECO:0000256" key="2">
    <source>
        <dbReference type="PROSITE-ProRule" id="PRU00169"/>
    </source>
</evidence>
<dbReference type="InterPro" id="IPR001789">
    <property type="entry name" value="Sig_transdc_resp-reg_receiver"/>
</dbReference>
<evidence type="ECO:0000259" key="3">
    <source>
        <dbReference type="PROSITE" id="PS50110"/>
    </source>
</evidence>
<protein>
    <recommendedName>
        <fullName evidence="3">Response regulatory domain-containing protein</fullName>
    </recommendedName>
</protein>
<dbReference type="Gene3D" id="3.40.50.2300">
    <property type="match status" value="1"/>
</dbReference>
<dbReference type="CDD" id="cd17546">
    <property type="entry name" value="REC_hyHK_CKI1_RcsC-like"/>
    <property type="match status" value="1"/>
</dbReference>
<dbReference type="STRING" id="1801754.A3D42_01940"/>
<accession>A0A1F6W6I2</accession>